<dbReference type="Pfam" id="PF01408">
    <property type="entry name" value="GFO_IDH_MocA"/>
    <property type="match status" value="1"/>
</dbReference>
<dbReference type="Gene3D" id="3.30.360.10">
    <property type="entry name" value="Dihydrodipicolinate Reductase, domain 2"/>
    <property type="match status" value="1"/>
</dbReference>
<dbReference type="SUPFAM" id="SSF55347">
    <property type="entry name" value="Glyceraldehyde-3-phosphate dehydrogenase-like, C-terminal domain"/>
    <property type="match status" value="1"/>
</dbReference>
<comment type="similarity">
    <text evidence="1">Belongs to the Gfo/Idh/MocA family.</text>
</comment>
<sequence length="431" mass="47257">MPTDQTGGRTRFAIVGTGSRAAMFARAIATEHAATAELVALADVNQVRMDTHNRRLVALGAPAAATYPADGFRAMLHRERVDVVLVTSVDRTHDEYIVAALEAGRDVITEKPMTVDLPRCRRILEATGRTGRHVTVTFNYRYNAVHEKVRELLAAGTIGEVGSVHFEWLLDVRHGADYFRRWHREKANSGGLLVHKSTHHFDLVNWWLGARPETVYAQGRLFFYGEAGARHGYARDYDRAYASPAAEDDPFAIHLATDAGLRELYLEAESIDGYHRDRNVFAPGVTIEDDLSVLVRYDTGATMSYHLTAYAPWEGYRVMFNGSAGRLELEVVESDHAGPPGAGKGHYSLLVRPFWQPPYEVTVDGYSREGHGGADAKLTAVLCGPDRHAVDPLGRAATERDGAASLLTGLAANLSLESGLPVRAADLLDLA</sequence>
<organism evidence="4 5">
    <name type="scientific">Luedemannella helvata</name>
    <dbReference type="NCBI Taxonomy" id="349315"/>
    <lineage>
        <taxon>Bacteria</taxon>
        <taxon>Bacillati</taxon>
        <taxon>Actinomycetota</taxon>
        <taxon>Actinomycetes</taxon>
        <taxon>Micromonosporales</taxon>
        <taxon>Micromonosporaceae</taxon>
        <taxon>Luedemannella</taxon>
    </lineage>
</organism>
<reference evidence="5" key="1">
    <citation type="journal article" date="2019" name="Int. J. Syst. Evol. Microbiol.">
        <title>The Global Catalogue of Microorganisms (GCM) 10K type strain sequencing project: providing services to taxonomists for standard genome sequencing and annotation.</title>
        <authorList>
            <consortium name="The Broad Institute Genomics Platform"/>
            <consortium name="The Broad Institute Genome Sequencing Center for Infectious Disease"/>
            <person name="Wu L."/>
            <person name="Ma J."/>
        </authorList>
    </citation>
    <scope>NUCLEOTIDE SEQUENCE [LARGE SCALE GENOMIC DNA]</scope>
    <source>
        <strain evidence="5">JCM 13249</strain>
    </source>
</reference>
<dbReference type="PANTHER" id="PTHR43377:SF2">
    <property type="entry name" value="BINDING ROSSMANN FOLD OXIDOREDUCTASE, PUTATIVE (AFU_ORTHOLOGUE AFUA_4G00560)-RELATED"/>
    <property type="match status" value="1"/>
</dbReference>
<dbReference type="SUPFAM" id="SSF51735">
    <property type="entry name" value="NAD(P)-binding Rossmann-fold domains"/>
    <property type="match status" value="1"/>
</dbReference>
<dbReference type="InterPro" id="IPR051450">
    <property type="entry name" value="Gfo/Idh/MocA_Oxidoreductases"/>
</dbReference>
<feature type="domain" description="Gfo/Idh/MocA-like oxidoreductase N-terminal" evidence="2">
    <location>
        <begin position="11"/>
        <end position="138"/>
    </location>
</feature>
<evidence type="ECO:0000313" key="5">
    <source>
        <dbReference type="Proteomes" id="UP001500655"/>
    </source>
</evidence>
<evidence type="ECO:0000313" key="4">
    <source>
        <dbReference type="EMBL" id="GAA1772766.1"/>
    </source>
</evidence>
<dbReference type="Pfam" id="PF02894">
    <property type="entry name" value="GFO_IDH_MocA_C"/>
    <property type="match status" value="1"/>
</dbReference>
<proteinExistence type="inferred from homology"/>
<dbReference type="RefSeq" id="WP_344087049.1">
    <property type="nucleotide sequence ID" value="NZ_BAAALS010000033.1"/>
</dbReference>
<dbReference type="InterPro" id="IPR036291">
    <property type="entry name" value="NAD(P)-bd_dom_sf"/>
</dbReference>
<dbReference type="InterPro" id="IPR000683">
    <property type="entry name" value="Gfo/Idh/MocA-like_OxRdtase_N"/>
</dbReference>
<dbReference type="EMBL" id="BAAALS010000033">
    <property type="protein sequence ID" value="GAA1772766.1"/>
    <property type="molecule type" value="Genomic_DNA"/>
</dbReference>
<evidence type="ECO:0000259" key="2">
    <source>
        <dbReference type="Pfam" id="PF01408"/>
    </source>
</evidence>
<dbReference type="PANTHER" id="PTHR43377">
    <property type="entry name" value="BILIVERDIN REDUCTASE A"/>
    <property type="match status" value="1"/>
</dbReference>
<dbReference type="Proteomes" id="UP001500655">
    <property type="component" value="Unassembled WGS sequence"/>
</dbReference>
<dbReference type="Gene3D" id="3.40.50.720">
    <property type="entry name" value="NAD(P)-binding Rossmann-like Domain"/>
    <property type="match status" value="1"/>
</dbReference>
<comment type="caution">
    <text evidence="4">The sequence shown here is derived from an EMBL/GenBank/DDBJ whole genome shotgun (WGS) entry which is preliminary data.</text>
</comment>
<evidence type="ECO:0000256" key="1">
    <source>
        <dbReference type="ARBA" id="ARBA00010928"/>
    </source>
</evidence>
<protein>
    <submittedName>
        <fullName evidence="4">Gfo/Idh/MocA family oxidoreductase</fullName>
    </submittedName>
</protein>
<gene>
    <name evidence="4" type="ORF">GCM10009681_50380</name>
</gene>
<name>A0ABP4XAP8_9ACTN</name>
<keyword evidence="5" id="KW-1185">Reference proteome</keyword>
<evidence type="ECO:0000259" key="3">
    <source>
        <dbReference type="Pfam" id="PF02894"/>
    </source>
</evidence>
<feature type="domain" description="Gfo/Idh/MocA-like oxidoreductase C-terminal" evidence="3">
    <location>
        <begin position="150"/>
        <end position="337"/>
    </location>
</feature>
<accession>A0ABP4XAP8</accession>
<dbReference type="InterPro" id="IPR004104">
    <property type="entry name" value="Gfo/Idh/MocA-like_OxRdtase_C"/>
</dbReference>